<feature type="transmembrane region" description="Helical" evidence="2">
    <location>
        <begin position="89"/>
        <end position="111"/>
    </location>
</feature>
<keyword evidence="2" id="KW-0472">Membrane</keyword>
<evidence type="ECO:0000313" key="4">
    <source>
        <dbReference type="Proteomes" id="UP001596548"/>
    </source>
</evidence>
<dbReference type="Proteomes" id="UP001596548">
    <property type="component" value="Unassembled WGS sequence"/>
</dbReference>
<protein>
    <submittedName>
        <fullName evidence="3">Uncharacterized protein</fullName>
    </submittedName>
</protein>
<name>A0ABW2HV30_9ACTN</name>
<organism evidence="3 4">
    <name type="scientific">Paractinoplanes rhizophilus</name>
    <dbReference type="NCBI Taxonomy" id="1416877"/>
    <lineage>
        <taxon>Bacteria</taxon>
        <taxon>Bacillati</taxon>
        <taxon>Actinomycetota</taxon>
        <taxon>Actinomycetes</taxon>
        <taxon>Micromonosporales</taxon>
        <taxon>Micromonosporaceae</taxon>
        <taxon>Paractinoplanes</taxon>
    </lineage>
</organism>
<dbReference type="RefSeq" id="WP_378972135.1">
    <property type="nucleotide sequence ID" value="NZ_JBHTBJ010000019.1"/>
</dbReference>
<feature type="transmembrane region" description="Helical" evidence="2">
    <location>
        <begin position="33"/>
        <end position="61"/>
    </location>
</feature>
<keyword evidence="2" id="KW-1133">Transmembrane helix</keyword>
<evidence type="ECO:0000256" key="2">
    <source>
        <dbReference type="SAM" id="Phobius"/>
    </source>
</evidence>
<comment type="caution">
    <text evidence="3">The sequence shown here is derived from an EMBL/GenBank/DDBJ whole genome shotgun (WGS) entry which is preliminary data.</text>
</comment>
<feature type="region of interest" description="Disordered" evidence="1">
    <location>
        <begin position="173"/>
        <end position="210"/>
    </location>
</feature>
<keyword evidence="2" id="KW-0812">Transmembrane</keyword>
<accession>A0ABW2HV30</accession>
<reference evidence="4" key="1">
    <citation type="journal article" date="2019" name="Int. J. Syst. Evol. Microbiol.">
        <title>The Global Catalogue of Microorganisms (GCM) 10K type strain sequencing project: providing services to taxonomists for standard genome sequencing and annotation.</title>
        <authorList>
            <consortium name="The Broad Institute Genomics Platform"/>
            <consortium name="The Broad Institute Genome Sequencing Center for Infectious Disease"/>
            <person name="Wu L."/>
            <person name="Ma J."/>
        </authorList>
    </citation>
    <scope>NUCLEOTIDE SEQUENCE [LARGE SCALE GENOMIC DNA]</scope>
    <source>
        <strain evidence="4">XZYJT-10</strain>
    </source>
</reference>
<evidence type="ECO:0000313" key="3">
    <source>
        <dbReference type="EMBL" id="MFC7277044.1"/>
    </source>
</evidence>
<gene>
    <name evidence="3" type="ORF">ACFQS1_23890</name>
</gene>
<keyword evidence="4" id="KW-1185">Reference proteome</keyword>
<proteinExistence type="predicted"/>
<sequence>MRRIAPWLIAIAFYGLLAPLGLADIDGGPLGWILPILTAVGCVLPLIVAHECGHLLAALVLRLPVAGMRIRLTETSFVRVRPSPSAPALPLRFVVLHLAGPLVNLGLAYGLVRFATGDEVSDLARSCVLTVFLLSVVIGVANLLPHRDSSGMHSDGARIWSWIVHPAREREALRRAAPRPMTAHPRRREAATSHAAVTATSPGAGPPSAP</sequence>
<evidence type="ECO:0000256" key="1">
    <source>
        <dbReference type="SAM" id="MobiDB-lite"/>
    </source>
</evidence>
<feature type="transmembrane region" description="Helical" evidence="2">
    <location>
        <begin position="123"/>
        <end position="144"/>
    </location>
</feature>
<feature type="compositionally biased region" description="Low complexity" evidence="1">
    <location>
        <begin position="192"/>
        <end position="203"/>
    </location>
</feature>
<dbReference type="EMBL" id="JBHTBJ010000019">
    <property type="protein sequence ID" value="MFC7277044.1"/>
    <property type="molecule type" value="Genomic_DNA"/>
</dbReference>